<accession>A0A397W932</accession>
<evidence type="ECO:0000313" key="2">
    <source>
        <dbReference type="Proteomes" id="UP000266673"/>
    </source>
</evidence>
<name>A0A397W932_9GLOM</name>
<sequence length="54" mass="6356">MRLYRELLLWKLFYSEPTNNMDTELVTSETSEITKLEQIDEQNLQISVGASYLT</sequence>
<organism evidence="1 2">
    <name type="scientific">Gigaspora rosea</name>
    <dbReference type="NCBI Taxonomy" id="44941"/>
    <lineage>
        <taxon>Eukaryota</taxon>
        <taxon>Fungi</taxon>
        <taxon>Fungi incertae sedis</taxon>
        <taxon>Mucoromycota</taxon>
        <taxon>Glomeromycotina</taxon>
        <taxon>Glomeromycetes</taxon>
        <taxon>Diversisporales</taxon>
        <taxon>Gigasporaceae</taxon>
        <taxon>Gigaspora</taxon>
    </lineage>
</organism>
<protein>
    <submittedName>
        <fullName evidence="1">Uncharacterized protein</fullName>
    </submittedName>
</protein>
<dbReference type="EMBL" id="QKWP01000007">
    <property type="protein sequence ID" value="RIB30661.1"/>
    <property type="molecule type" value="Genomic_DNA"/>
</dbReference>
<dbReference type="AlphaFoldDB" id="A0A397W932"/>
<gene>
    <name evidence="1" type="ORF">C2G38_2151922</name>
</gene>
<evidence type="ECO:0000313" key="1">
    <source>
        <dbReference type="EMBL" id="RIB30661.1"/>
    </source>
</evidence>
<dbReference type="Proteomes" id="UP000266673">
    <property type="component" value="Unassembled WGS sequence"/>
</dbReference>
<keyword evidence="2" id="KW-1185">Reference proteome</keyword>
<comment type="caution">
    <text evidence="1">The sequence shown here is derived from an EMBL/GenBank/DDBJ whole genome shotgun (WGS) entry which is preliminary data.</text>
</comment>
<proteinExistence type="predicted"/>
<reference evidence="1 2" key="1">
    <citation type="submission" date="2018-06" db="EMBL/GenBank/DDBJ databases">
        <title>Comparative genomics reveals the genomic features of Rhizophagus irregularis, R. cerebriforme, R. diaphanum and Gigaspora rosea, and their symbiotic lifestyle signature.</title>
        <authorList>
            <person name="Morin E."/>
            <person name="San Clemente H."/>
            <person name="Chen E.C.H."/>
            <person name="De La Providencia I."/>
            <person name="Hainaut M."/>
            <person name="Kuo A."/>
            <person name="Kohler A."/>
            <person name="Murat C."/>
            <person name="Tang N."/>
            <person name="Roy S."/>
            <person name="Loubradou J."/>
            <person name="Henrissat B."/>
            <person name="Grigoriev I.V."/>
            <person name="Corradi N."/>
            <person name="Roux C."/>
            <person name="Martin F.M."/>
        </authorList>
    </citation>
    <scope>NUCLEOTIDE SEQUENCE [LARGE SCALE GENOMIC DNA]</scope>
    <source>
        <strain evidence="1 2">DAOM 194757</strain>
    </source>
</reference>